<dbReference type="AlphaFoldDB" id="A0A560JE51"/>
<dbReference type="EMBL" id="VITW01000009">
    <property type="protein sequence ID" value="TWB69483.1"/>
    <property type="molecule type" value="Genomic_DNA"/>
</dbReference>
<feature type="transmembrane region" description="Helical" evidence="1">
    <location>
        <begin position="29"/>
        <end position="52"/>
    </location>
</feature>
<dbReference type="Proteomes" id="UP000315914">
    <property type="component" value="Unassembled WGS sequence"/>
</dbReference>
<organism evidence="2 3">
    <name type="scientific">Bradyrhizobium sacchari</name>
    <dbReference type="NCBI Taxonomy" id="1399419"/>
    <lineage>
        <taxon>Bacteria</taxon>
        <taxon>Pseudomonadati</taxon>
        <taxon>Pseudomonadota</taxon>
        <taxon>Alphaproteobacteria</taxon>
        <taxon>Hyphomicrobiales</taxon>
        <taxon>Nitrobacteraceae</taxon>
        <taxon>Bradyrhizobium</taxon>
    </lineage>
</organism>
<sequence length="84" mass="8949">MISLLLAAVVGHPEEGIFSRRPGRSLTDYKVIVLAVFAALVSLSLITVAVSVQGIGTIRPTIEKTLLSAPVSGRVLRIVRRQGL</sequence>
<keyword evidence="3" id="KW-1185">Reference proteome</keyword>
<keyword evidence="1" id="KW-0812">Transmembrane</keyword>
<keyword evidence="1" id="KW-1133">Transmembrane helix</keyword>
<protein>
    <submittedName>
        <fullName evidence="2">Uncharacterized protein</fullName>
    </submittedName>
</protein>
<gene>
    <name evidence="2" type="ORF">FBZ95_10979</name>
</gene>
<accession>A0A560JE51</accession>
<name>A0A560JE51_9BRAD</name>
<evidence type="ECO:0000313" key="3">
    <source>
        <dbReference type="Proteomes" id="UP000315914"/>
    </source>
</evidence>
<reference evidence="2 3" key="1">
    <citation type="submission" date="2019-06" db="EMBL/GenBank/DDBJ databases">
        <title>Genomic Encyclopedia of Type Strains, Phase IV (KMG-V): Genome sequencing to study the core and pangenomes of soil and plant-associated prokaryotes.</title>
        <authorList>
            <person name="Whitman W."/>
        </authorList>
    </citation>
    <scope>NUCLEOTIDE SEQUENCE [LARGE SCALE GENOMIC DNA]</scope>
    <source>
        <strain evidence="2 3">BR 10556</strain>
    </source>
</reference>
<comment type="caution">
    <text evidence="2">The sequence shown here is derived from an EMBL/GenBank/DDBJ whole genome shotgun (WGS) entry which is preliminary data.</text>
</comment>
<evidence type="ECO:0000313" key="2">
    <source>
        <dbReference type="EMBL" id="TWB69483.1"/>
    </source>
</evidence>
<keyword evidence="1" id="KW-0472">Membrane</keyword>
<evidence type="ECO:0000256" key="1">
    <source>
        <dbReference type="SAM" id="Phobius"/>
    </source>
</evidence>
<dbReference type="STRING" id="1399419.A5906_05395"/>
<proteinExistence type="predicted"/>